<dbReference type="Proteomes" id="UP000031004">
    <property type="component" value="Unassembled WGS sequence"/>
</dbReference>
<keyword evidence="4" id="KW-1185">Reference proteome</keyword>
<dbReference type="InterPro" id="IPR001279">
    <property type="entry name" value="Metallo-B-lactamas"/>
</dbReference>
<dbReference type="Gene3D" id="3.60.15.10">
    <property type="entry name" value="Ribonuclease Z/Hydroxyacylglutathione hydrolase-like"/>
    <property type="match status" value="1"/>
</dbReference>
<protein>
    <submittedName>
        <fullName evidence="3">Zn-dependent hydrolase</fullName>
    </submittedName>
</protein>
<dbReference type="InterPro" id="IPR036866">
    <property type="entry name" value="RibonucZ/Hydroxyglut_hydro"/>
</dbReference>
<sequence>MATVTTQSELPRQDCAALVVGGPTTVLDLGGLRIVSDPTFDDPGPHGYLTKTEGPAIVEDQLGAVDVVLVSHDNHADNFDDRGRVFALAAPLLLTTLGGARRLGSPAVGMTEWSTYSLPRPGGGELTVTAVPAVHGPEDGERDPDGNINCEVIGFVLSGSGLPTVYISGDNASIRVVAEIACRIGKVDATVLHAGAARVPGKFGHRSVSFDSIRAAAAAAVLGATVNIPAHYDGWAHFTEGRDDIVRAFDDAGLTSILCVADHGTWLPLWSNPKYVANQSN</sequence>
<reference evidence="3 4" key="1">
    <citation type="submission" date="2014-11" db="EMBL/GenBank/DDBJ databases">
        <title>Mycobacterium setense Manresensis Genome.</title>
        <authorList>
            <person name="Rech G."/>
            <person name="Sumoy L."/>
        </authorList>
    </citation>
    <scope>NUCLEOTIDE SEQUENCE [LARGE SCALE GENOMIC DNA]</scope>
    <source>
        <strain evidence="3 4">Manresensis</strain>
    </source>
</reference>
<evidence type="ECO:0000313" key="4">
    <source>
        <dbReference type="Proteomes" id="UP000031004"/>
    </source>
</evidence>
<dbReference type="PANTHER" id="PTHR43546:SF9">
    <property type="entry name" value="L-ASCORBATE-6-PHOSPHATE LACTONASE ULAG-RELATED"/>
    <property type="match status" value="1"/>
</dbReference>
<evidence type="ECO:0000313" key="3">
    <source>
        <dbReference type="EMBL" id="KHO26614.1"/>
    </source>
</evidence>
<comment type="caution">
    <text evidence="3">The sequence shown here is derived from an EMBL/GenBank/DDBJ whole genome shotgun (WGS) entry which is preliminary data.</text>
</comment>
<dbReference type="GO" id="GO:0016787">
    <property type="term" value="F:hydrolase activity"/>
    <property type="evidence" value="ECO:0007669"/>
    <property type="project" value="UniProtKB-KW"/>
</dbReference>
<gene>
    <name evidence="3" type="ORF">QQ44_13265</name>
</gene>
<dbReference type="EMBL" id="JTLZ01000005">
    <property type="protein sequence ID" value="KHO26614.1"/>
    <property type="molecule type" value="Genomic_DNA"/>
</dbReference>
<dbReference type="Pfam" id="PF12706">
    <property type="entry name" value="Lactamase_B_2"/>
    <property type="match status" value="1"/>
</dbReference>
<dbReference type="RefSeq" id="WP_039320198.1">
    <property type="nucleotide sequence ID" value="NZ_JTLZ01000005.1"/>
</dbReference>
<proteinExistence type="predicted"/>
<name>A0ABR4YWS0_9MYCO</name>
<keyword evidence="1 3" id="KW-0378">Hydrolase</keyword>
<dbReference type="SUPFAM" id="SSF56281">
    <property type="entry name" value="Metallo-hydrolase/oxidoreductase"/>
    <property type="match status" value="1"/>
</dbReference>
<organism evidence="3 4">
    <name type="scientific">Mycolicibacterium setense</name>
    <dbReference type="NCBI Taxonomy" id="431269"/>
    <lineage>
        <taxon>Bacteria</taxon>
        <taxon>Bacillati</taxon>
        <taxon>Actinomycetota</taxon>
        <taxon>Actinomycetes</taxon>
        <taxon>Mycobacteriales</taxon>
        <taxon>Mycobacteriaceae</taxon>
        <taxon>Mycolicibacterium</taxon>
    </lineage>
</organism>
<accession>A0ABR4YWS0</accession>
<dbReference type="PANTHER" id="PTHR43546">
    <property type="entry name" value="UPF0173 METAL-DEPENDENT HYDROLASE MJ1163-RELATED"/>
    <property type="match status" value="1"/>
</dbReference>
<evidence type="ECO:0000256" key="1">
    <source>
        <dbReference type="ARBA" id="ARBA00022801"/>
    </source>
</evidence>
<dbReference type="InterPro" id="IPR050114">
    <property type="entry name" value="UPF0173_UPF0282_UlaG_hydrolase"/>
</dbReference>
<evidence type="ECO:0000259" key="2">
    <source>
        <dbReference type="Pfam" id="PF12706"/>
    </source>
</evidence>
<feature type="domain" description="Metallo-beta-lactamase" evidence="2">
    <location>
        <begin position="33"/>
        <end position="232"/>
    </location>
</feature>